<comment type="caution">
    <text evidence="1">The sequence shown here is derived from an EMBL/GenBank/DDBJ whole genome shotgun (WGS) entry which is preliminary data.</text>
</comment>
<dbReference type="AlphaFoldDB" id="A0A919U1R3"/>
<name>A0A919U1R3_9CELL</name>
<keyword evidence="2" id="KW-1185">Reference proteome</keyword>
<dbReference type="Proteomes" id="UP000632740">
    <property type="component" value="Unassembled WGS sequence"/>
</dbReference>
<accession>A0A919U1R3</accession>
<reference evidence="1" key="1">
    <citation type="submission" date="2021-01" db="EMBL/GenBank/DDBJ databases">
        <title>Whole genome shotgun sequence of Cellulomonas chitinilytica NBRC 110799.</title>
        <authorList>
            <person name="Komaki H."/>
            <person name="Tamura T."/>
        </authorList>
    </citation>
    <scope>NUCLEOTIDE SEQUENCE</scope>
    <source>
        <strain evidence="1">NBRC 110799</strain>
    </source>
</reference>
<evidence type="ECO:0000313" key="2">
    <source>
        <dbReference type="Proteomes" id="UP000632740"/>
    </source>
</evidence>
<proteinExistence type="predicted"/>
<gene>
    <name evidence="1" type="ORF">Cch01nite_14760</name>
</gene>
<protein>
    <submittedName>
        <fullName evidence="1">Uncharacterized protein</fullName>
    </submittedName>
</protein>
<dbReference type="EMBL" id="BONK01000004">
    <property type="protein sequence ID" value="GIG20752.1"/>
    <property type="molecule type" value="Genomic_DNA"/>
</dbReference>
<dbReference type="RefSeq" id="WP_203750614.1">
    <property type="nucleotide sequence ID" value="NZ_BONK01000004.1"/>
</dbReference>
<organism evidence="1 2">
    <name type="scientific">Cellulomonas chitinilytica</name>
    <dbReference type="NCBI Taxonomy" id="398759"/>
    <lineage>
        <taxon>Bacteria</taxon>
        <taxon>Bacillati</taxon>
        <taxon>Actinomycetota</taxon>
        <taxon>Actinomycetes</taxon>
        <taxon>Micrococcales</taxon>
        <taxon>Cellulomonadaceae</taxon>
        <taxon>Cellulomonas</taxon>
    </lineage>
</organism>
<evidence type="ECO:0000313" key="1">
    <source>
        <dbReference type="EMBL" id="GIG20752.1"/>
    </source>
</evidence>
<sequence>MTLSPAARYEGSLVGVPCVYVHRACGAYTTMPVEIIRSYLANPFLYGDETFCAGCSDYVPHRDCFWETGQSLQAYFDALRAAASPALRARAHEHYHGGVDQ</sequence>